<proteinExistence type="predicted"/>
<comment type="caution">
    <text evidence="3">The sequence shown here is derived from an EMBL/GenBank/DDBJ whole genome shotgun (WGS) entry which is preliminary data.</text>
</comment>
<feature type="coiled-coil region" evidence="1">
    <location>
        <begin position="40"/>
        <end position="81"/>
    </location>
</feature>
<organism evidence="3 4">
    <name type="scientific">Marinifilum breve</name>
    <dbReference type="NCBI Taxonomy" id="2184082"/>
    <lineage>
        <taxon>Bacteria</taxon>
        <taxon>Pseudomonadati</taxon>
        <taxon>Bacteroidota</taxon>
        <taxon>Bacteroidia</taxon>
        <taxon>Marinilabiliales</taxon>
        <taxon>Marinifilaceae</taxon>
    </lineage>
</organism>
<reference evidence="3 4" key="1">
    <citation type="submission" date="2018-05" db="EMBL/GenBank/DDBJ databases">
        <title>Marinifilum breve JC075T sp. nov., a marine bacterium isolated from Yongle Blue Hole in the South China Sea.</title>
        <authorList>
            <person name="Fu T."/>
        </authorList>
    </citation>
    <scope>NUCLEOTIDE SEQUENCE [LARGE SCALE GENOMIC DNA]</scope>
    <source>
        <strain evidence="3 4">JC075</strain>
    </source>
</reference>
<feature type="transmembrane region" description="Helical" evidence="2">
    <location>
        <begin position="12"/>
        <end position="31"/>
    </location>
</feature>
<name>A0A2V4A8R3_9BACT</name>
<protein>
    <submittedName>
        <fullName evidence="3">Septum formation initiator</fullName>
    </submittedName>
</protein>
<keyword evidence="2" id="KW-1133">Transmembrane helix</keyword>
<keyword evidence="2" id="KW-0472">Membrane</keyword>
<sequence length="102" mass="12652">MILKLAKKYIPQIIRSKYVIAFLIFYVWLFFGDQHSIWERKENESKIEALEKEKAYYLDKIEKDKKRIHELKTNKENLEKFAREQYLMKKKNEDIFIFIEED</sequence>
<dbReference type="RefSeq" id="WP_110361377.1">
    <property type="nucleotide sequence ID" value="NZ_QFLI01000006.1"/>
</dbReference>
<keyword evidence="1" id="KW-0175">Coiled coil</keyword>
<dbReference type="EMBL" id="QFLI01000006">
    <property type="protein sequence ID" value="PXX98982.1"/>
    <property type="molecule type" value="Genomic_DNA"/>
</dbReference>
<accession>A0A2V4A8R3</accession>
<dbReference type="OrthoDB" id="1467719at2"/>
<keyword evidence="4" id="KW-1185">Reference proteome</keyword>
<dbReference type="InterPro" id="IPR007060">
    <property type="entry name" value="FtsL/DivIC"/>
</dbReference>
<dbReference type="Proteomes" id="UP000248079">
    <property type="component" value="Unassembled WGS sequence"/>
</dbReference>
<dbReference type="Pfam" id="PF04977">
    <property type="entry name" value="DivIC"/>
    <property type="match status" value="1"/>
</dbReference>
<dbReference type="AlphaFoldDB" id="A0A2V4A8R3"/>
<evidence type="ECO:0000256" key="2">
    <source>
        <dbReference type="SAM" id="Phobius"/>
    </source>
</evidence>
<keyword evidence="2" id="KW-0812">Transmembrane</keyword>
<gene>
    <name evidence="3" type="ORF">DF185_13950</name>
</gene>
<evidence type="ECO:0000256" key="1">
    <source>
        <dbReference type="SAM" id="Coils"/>
    </source>
</evidence>
<evidence type="ECO:0000313" key="3">
    <source>
        <dbReference type="EMBL" id="PXX98982.1"/>
    </source>
</evidence>
<evidence type="ECO:0000313" key="4">
    <source>
        <dbReference type="Proteomes" id="UP000248079"/>
    </source>
</evidence>